<dbReference type="GO" id="GO:0080164">
    <property type="term" value="P:regulation of nitric oxide metabolic process"/>
    <property type="evidence" value="ECO:0007669"/>
    <property type="project" value="TreeGrafter"/>
</dbReference>
<evidence type="ECO:0000256" key="4">
    <source>
        <dbReference type="ARBA" id="ARBA00023049"/>
    </source>
</evidence>
<dbReference type="PANTHER" id="PTHR31817:SF0">
    <property type="entry name" value="CHROMOSOME UNDETERMINED SCAFFOLD_67, WHOLE GENOME SHOTGUN SEQUENCE"/>
    <property type="match status" value="1"/>
</dbReference>
<dbReference type="GO" id="GO:0006508">
    <property type="term" value="P:proteolysis"/>
    <property type="evidence" value="ECO:0007669"/>
    <property type="project" value="UniProtKB-KW"/>
</dbReference>
<dbReference type="GO" id="GO:0008237">
    <property type="term" value="F:metallopeptidase activity"/>
    <property type="evidence" value="ECO:0007669"/>
    <property type="project" value="UniProtKB-KW"/>
</dbReference>
<evidence type="ECO:0000256" key="1">
    <source>
        <dbReference type="ARBA" id="ARBA00001947"/>
    </source>
</evidence>
<keyword evidence="4" id="KW-0482">Metalloprotease</keyword>
<evidence type="ECO:0000313" key="6">
    <source>
        <dbReference type="Proteomes" id="UP000241736"/>
    </source>
</evidence>
<name>A0A2P6M8V8_9GAMM</name>
<dbReference type="InterPro" id="IPR012548">
    <property type="entry name" value="MATCAP"/>
</dbReference>
<comment type="cofactor">
    <cofactor evidence="1">
        <name>Zn(2+)</name>
        <dbReference type="ChEBI" id="CHEBI:29105"/>
    </cofactor>
</comment>
<organism evidence="5 6">
    <name type="scientific">Arenimonas caeni</name>
    <dbReference type="NCBI Taxonomy" id="2058085"/>
    <lineage>
        <taxon>Bacteria</taxon>
        <taxon>Pseudomonadati</taxon>
        <taxon>Pseudomonadota</taxon>
        <taxon>Gammaproteobacteria</taxon>
        <taxon>Lysobacterales</taxon>
        <taxon>Lysobacteraceae</taxon>
        <taxon>Arenimonas</taxon>
    </lineage>
</organism>
<keyword evidence="3" id="KW-0378">Hydrolase</keyword>
<proteinExistence type="predicted"/>
<reference evidence="5 6" key="1">
    <citation type="submission" date="2018-03" db="EMBL/GenBank/DDBJ databases">
        <title>Arenimonas caeni sp. nov., isolated from activated sludge.</title>
        <authorList>
            <person name="Liu H."/>
        </authorList>
    </citation>
    <scope>NUCLEOTIDE SEQUENCE [LARGE SCALE GENOMIC DNA]</scope>
    <source>
        <strain evidence="6">z29</strain>
    </source>
</reference>
<comment type="caution">
    <text evidence="5">The sequence shown here is derived from an EMBL/GenBank/DDBJ whole genome shotgun (WGS) entry which is preliminary data.</text>
</comment>
<dbReference type="SMART" id="SM01154">
    <property type="entry name" value="DUF1704"/>
    <property type="match status" value="1"/>
</dbReference>
<dbReference type="PANTHER" id="PTHR31817">
    <property type="match status" value="1"/>
</dbReference>
<dbReference type="RefSeq" id="WP_106990431.1">
    <property type="nucleotide sequence ID" value="NZ_JAVEVW010000031.1"/>
</dbReference>
<keyword evidence="6" id="KW-1185">Reference proteome</keyword>
<dbReference type="AlphaFoldDB" id="A0A2P6M8V8"/>
<dbReference type="Proteomes" id="UP000241736">
    <property type="component" value="Unassembled WGS sequence"/>
</dbReference>
<protein>
    <submittedName>
        <fullName evidence="5">Flavohemoglobin expression-modulating QEGLA motif protein</fullName>
    </submittedName>
</protein>
<evidence type="ECO:0000256" key="3">
    <source>
        <dbReference type="ARBA" id="ARBA00022801"/>
    </source>
</evidence>
<gene>
    <name evidence="5" type="ORF">C6N40_07675</name>
</gene>
<dbReference type="OrthoDB" id="9785840at2"/>
<accession>A0A2P6M8V8</accession>
<dbReference type="Pfam" id="PF08014">
    <property type="entry name" value="MATCAP"/>
    <property type="match status" value="1"/>
</dbReference>
<evidence type="ECO:0000256" key="2">
    <source>
        <dbReference type="ARBA" id="ARBA00022670"/>
    </source>
</evidence>
<keyword evidence="2" id="KW-0645">Protease</keyword>
<evidence type="ECO:0000313" key="5">
    <source>
        <dbReference type="EMBL" id="PRH82388.1"/>
    </source>
</evidence>
<sequence length="420" mass="46307">MDADARSLAHHAALDAKLVAAARGIRLLEAVSWPEREQAMFLGAWRVGRIHLPDHEYPRGDHVERRRELQAVFDQADPDDPLGRYLRTTAESWITTTHLLDALGTPAVTEHSARLFGRPVEVLPGGGPTSLEAARHFIGLADAMDQELREVEPEYVLPAETVQAELQAAVSAFFTDHVVRVELDDSLIAKAAASATRIRLRTNTGFSEYDRNQLLVHEAFVHSLTGINGREQPHLKSMARGSPRTTATQEGLATFAELISGAMDIERMKRISLRIVAIEMAIQGAGFVDVFRHFLEAGQGPVDSFTSTQRVFRGVPLEGGAAFTKDAVYLRGLLGVHTFFRWCLRHHQLGRARQLFAGKLALEDVFSLEPAYASGAVAPARYLPPWMQRANGLAGNLAFSLFANKIRLDRVEADDLVLGL</sequence>
<dbReference type="EMBL" id="PVLF01000010">
    <property type="protein sequence ID" value="PRH82388.1"/>
    <property type="molecule type" value="Genomic_DNA"/>
</dbReference>